<organism evidence="1 2">
    <name type="scientific">Elysia crispata</name>
    <name type="common">lettuce slug</name>
    <dbReference type="NCBI Taxonomy" id="231223"/>
    <lineage>
        <taxon>Eukaryota</taxon>
        <taxon>Metazoa</taxon>
        <taxon>Spiralia</taxon>
        <taxon>Lophotrochozoa</taxon>
        <taxon>Mollusca</taxon>
        <taxon>Gastropoda</taxon>
        <taxon>Heterobranchia</taxon>
        <taxon>Euthyneura</taxon>
        <taxon>Panpulmonata</taxon>
        <taxon>Sacoglossa</taxon>
        <taxon>Placobranchoidea</taxon>
        <taxon>Plakobranchidae</taxon>
        <taxon>Elysia</taxon>
    </lineage>
</organism>
<evidence type="ECO:0000313" key="2">
    <source>
        <dbReference type="Proteomes" id="UP001283361"/>
    </source>
</evidence>
<proteinExistence type="predicted"/>
<name>A0AAE1D2A7_9GAST</name>
<reference evidence="1" key="1">
    <citation type="journal article" date="2023" name="G3 (Bethesda)">
        <title>A reference genome for the long-term kleptoplast-retaining sea slug Elysia crispata morphotype clarki.</title>
        <authorList>
            <person name="Eastman K.E."/>
            <person name="Pendleton A.L."/>
            <person name="Shaikh M.A."/>
            <person name="Suttiyut T."/>
            <person name="Ogas R."/>
            <person name="Tomko P."/>
            <person name="Gavelis G."/>
            <person name="Widhalm J.R."/>
            <person name="Wisecaver J.H."/>
        </authorList>
    </citation>
    <scope>NUCLEOTIDE SEQUENCE</scope>
    <source>
        <strain evidence="1">ECLA1</strain>
    </source>
</reference>
<protein>
    <submittedName>
        <fullName evidence="1">Uncharacterized protein</fullName>
    </submittedName>
</protein>
<keyword evidence="2" id="KW-1185">Reference proteome</keyword>
<dbReference type="EMBL" id="JAWDGP010005690">
    <property type="protein sequence ID" value="KAK3753764.1"/>
    <property type="molecule type" value="Genomic_DNA"/>
</dbReference>
<dbReference type="AlphaFoldDB" id="A0AAE1D2A7"/>
<dbReference type="Proteomes" id="UP001283361">
    <property type="component" value="Unassembled WGS sequence"/>
</dbReference>
<feature type="non-terminal residue" evidence="1">
    <location>
        <position position="1"/>
    </location>
</feature>
<accession>A0AAE1D2A7</accession>
<evidence type="ECO:0000313" key="1">
    <source>
        <dbReference type="EMBL" id="KAK3753764.1"/>
    </source>
</evidence>
<comment type="caution">
    <text evidence="1">The sequence shown here is derived from an EMBL/GenBank/DDBJ whole genome shotgun (WGS) entry which is preliminary data.</text>
</comment>
<gene>
    <name evidence="1" type="ORF">RRG08_017282</name>
</gene>
<sequence length="130" mass="15062">HQDKNSTRAEIFQLTPGDPSGWTGMAGEQTWKIITAQRVREMAGQLLPTRAILRYVHTGQDVAYKLFPRIMEGVESGETGSRAEQDSDTRWLEKLQDGWRSYKMAGEVTRWLEKLQDGWRSYKMAEERKN</sequence>